<evidence type="ECO:0000259" key="2">
    <source>
        <dbReference type="Pfam" id="PF13239"/>
    </source>
</evidence>
<keyword evidence="1" id="KW-0472">Membrane</keyword>
<feature type="transmembrane region" description="Helical" evidence="1">
    <location>
        <begin position="74"/>
        <end position="97"/>
    </location>
</feature>
<proteinExistence type="predicted"/>
<feature type="transmembrane region" description="Helical" evidence="1">
    <location>
        <begin position="20"/>
        <end position="38"/>
    </location>
</feature>
<feature type="transmembrane region" description="Helical" evidence="1">
    <location>
        <begin position="44"/>
        <end position="62"/>
    </location>
</feature>
<accession>A0A1H0Z9Z6</accession>
<feature type="transmembrane region" description="Helical" evidence="1">
    <location>
        <begin position="109"/>
        <end position="127"/>
    </location>
</feature>
<evidence type="ECO:0000313" key="3">
    <source>
        <dbReference type="EMBL" id="SDQ24243.1"/>
    </source>
</evidence>
<dbReference type="EMBL" id="FNKO01000001">
    <property type="protein sequence ID" value="SDQ24243.1"/>
    <property type="molecule type" value="Genomic_DNA"/>
</dbReference>
<keyword evidence="4" id="KW-1185">Reference proteome</keyword>
<dbReference type="OrthoDB" id="4794035at2"/>
<dbReference type="InterPro" id="IPR025698">
    <property type="entry name" value="2TM_dom"/>
</dbReference>
<keyword evidence="1" id="KW-1133">Transmembrane helix</keyword>
<name>A0A1H0Z9Z6_9ACTN</name>
<evidence type="ECO:0000256" key="1">
    <source>
        <dbReference type="SAM" id="Phobius"/>
    </source>
</evidence>
<keyword evidence="1" id="KW-0812">Transmembrane</keyword>
<dbReference type="RefSeq" id="WP_092521302.1">
    <property type="nucleotide sequence ID" value="NZ_FNKO01000001.1"/>
</dbReference>
<evidence type="ECO:0000313" key="4">
    <source>
        <dbReference type="Proteomes" id="UP000199301"/>
    </source>
</evidence>
<dbReference type="AlphaFoldDB" id="A0A1H0Z9Z6"/>
<feature type="domain" description="2TM" evidence="2">
    <location>
        <begin position="69"/>
        <end position="133"/>
    </location>
</feature>
<gene>
    <name evidence="3" type="ORF">SAMN04489718_0927</name>
</gene>
<protein>
    <submittedName>
        <fullName evidence="3">2TM domain-containing protein</fullName>
    </submittedName>
</protein>
<organism evidence="3 4">
    <name type="scientific">Actinopolyspora saharensis</name>
    <dbReference type="NCBI Taxonomy" id="995062"/>
    <lineage>
        <taxon>Bacteria</taxon>
        <taxon>Bacillati</taxon>
        <taxon>Actinomycetota</taxon>
        <taxon>Actinomycetes</taxon>
        <taxon>Actinopolysporales</taxon>
        <taxon>Actinopolysporaceae</taxon>
        <taxon>Actinopolyspora</taxon>
    </lineage>
</organism>
<reference evidence="4" key="1">
    <citation type="submission" date="2016-10" db="EMBL/GenBank/DDBJ databases">
        <authorList>
            <person name="Varghese N."/>
            <person name="Submissions S."/>
        </authorList>
    </citation>
    <scope>NUCLEOTIDE SEQUENCE [LARGE SCALE GENOMIC DNA]</scope>
    <source>
        <strain evidence="4">DSM 45459</strain>
    </source>
</reference>
<dbReference type="STRING" id="995062.SAMN04489718_0927"/>
<sequence length="143" mass="15392">MSQRPVGREPITNRQLKGYATGLVCGVAVVQVQVALLADSRPNLVTWLLLMGVGICALAFCLRHRTALRLRAYGNFFAHVLTYVIVNGFFWGHAAVLGLSGRGEVLTPGWFGALVPLSVLWGIGLVVHTFGALTSRGYDDVAV</sequence>
<dbReference type="Proteomes" id="UP000199301">
    <property type="component" value="Unassembled WGS sequence"/>
</dbReference>
<dbReference type="Pfam" id="PF13239">
    <property type="entry name" value="2TM"/>
    <property type="match status" value="1"/>
</dbReference>